<dbReference type="InterPro" id="IPR011551">
    <property type="entry name" value="NTP_PyrPHydrolase_MazG"/>
</dbReference>
<dbReference type="GO" id="GO:0046076">
    <property type="term" value="P:dTTP catabolic process"/>
    <property type="evidence" value="ECO:0007669"/>
    <property type="project" value="TreeGrafter"/>
</dbReference>
<dbReference type="PANTHER" id="PTHR30522">
    <property type="entry name" value="NUCLEOSIDE TRIPHOSPHATE PYROPHOSPHOHYDROLASE"/>
    <property type="match status" value="1"/>
</dbReference>
<dbReference type="NCBIfam" id="NF007113">
    <property type="entry name" value="PRK09562.1"/>
    <property type="match status" value="1"/>
</dbReference>
<dbReference type="NCBIfam" id="TIGR00444">
    <property type="entry name" value="mazG"/>
    <property type="match status" value="1"/>
</dbReference>
<dbReference type="AlphaFoldDB" id="A0A381QTW2"/>
<dbReference type="GO" id="GO:0046061">
    <property type="term" value="P:dATP catabolic process"/>
    <property type="evidence" value="ECO:0007669"/>
    <property type="project" value="TreeGrafter"/>
</dbReference>
<dbReference type="Pfam" id="PF03819">
    <property type="entry name" value="MazG"/>
    <property type="match status" value="2"/>
</dbReference>
<feature type="domain" description="NTP pyrophosphohydrolase MazG-like" evidence="1">
    <location>
        <begin position="158"/>
        <end position="222"/>
    </location>
</feature>
<dbReference type="CDD" id="cd11529">
    <property type="entry name" value="NTP-PPase_MazG_Cterm"/>
    <property type="match status" value="1"/>
</dbReference>
<dbReference type="FunFam" id="1.10.287.1080:FF:000003">
    <property type="entry name" value="Nucleoside triphosphate pyrophosphohydrolase"/>
    <property type="match status" value="1"/>
</dbReference>
<feature type="domain" description="NTP pyrophosphohydrolase MazG-like" evidence="1">
    <location>
        <begin position="24"/>
        <end position="97"/>
    </location>
</feature>
<dbReference type="Gene3D" id="1.10.287.1080">
    <property type="entry name" value="MazG-like"/>
    <property type="match status" value="2"/>
</dbReference>
<dbReference type="PANTHER" id="PTHR30522:SF0">
    <property type="entry name" value="NUCLEOSIDE TRIPHOSPHATE PYROPHOSPHOHYDROLASE"/>
    <property type="match status" value="1"/>
</dbReference>
<dbReference type="EMBL" id="UINC01001504">
    <property type="protein sequence ID" value="SUZ82374.1"/>
    <property type="molecule type" value="Genomic_DNA"/>
</dbReference>
<dbReference type="InterPro" id="IPR048015">
    <property type="entry name" value="NTP-PPase_MazG-like_N"/>
</dbReference>
<dbReference type="GO" id="GO:0046052">
    <property type="term" value="P:UTP catabolic process"/>
    <property type="evidence" value="ECO:0007669"/>
    <property type="project" value="TreeGrafter"/>
</dbReference>
<dbReference type="GO" id="GO:0006950">
    <property type="term" value="P:response to stress"/>
    <property type="evidence" value="ECO:0007669"/>
    <property type="project" value="UniProtKB-ARBA"/>
</dbReference>
<sequence>MEKLLTIIKELRDPETGCPWDTEQTFDSISNCAIEEAYEVVEAIEDQDYQKLKSELGDLLFQVVFHSEMAKELNLFSFQDVVDSISEKLVSRHPHVFGEDSVKDTKTQTDLWERHKINEMKLSDSEVRILDGIGTNQPALNRAFKLSKRAASVGFDWQSKQEVLTKIAEELDELKLAVETKDSESIKEEIGDLLFSVVNIARYSQLDPENALRQSNRKFETRFGKMEERLLASDQKIENLSFTEMDRLWEQVKSQE</sequence>
<accession>A0A381QTW2</accession>
<dbReference type="GO" id="GO:0046047">
    <property type="term" value="P:TTP catabolic process"/>
    <property type="evidence" value="ECO:0007669"/>
    <property type="project" value="TreeGrafter"/>
</dbReference>
<reference evidence="2" key="1">
    <citation type="submission" date="2018-05" db="EMBL/GenBank/DDBJ databases">
        <authorList>
            <person name="Lanie J.A."/>
            <person name="Ng W.-L."/>
            <person name="Kazmierczak K.M."/>
            <person name="Andrzejewski T.M."/>
            <person name="Davidsen T.M."/>
            <person name="Wayne K.J."/>
            <person name="Tettelin H."/>
            <person name="Glass J.I."/>
            <person name="Rusch D."/>
            <person name="Podicherti R."/>
            <person name="Tsui H.-C.T."/>
            <person name="Winkler M.E."/>
        </authorList>
    </citation>
    <scope>NUCLEOTIDE SEQUENCE</scope>
</reference>
<dbReference type="InterPro" id="IPR048011">
    <property type="entry name" value="NTP-PPase_MazG-like_C"/>
</dbReference>
<organism evidence="2">
    <name type="scientific">marine metagenome</name>
    <dbReference type="NCBI Taxonomy" id="408172"/>
    <lineage>
        <taxon>unclassified sequences</taxon>
        <taxon>metagenomes</taxon>
        <taxon>ecological metagenomes</taxon>
    </lineage>
</organism>
<dbReference type="InterPro" id="IPR004518">
    <property type="entry name" value="MazG-like_dom"/>
</dbReference>
<evidence type="ECO:0000313" key="2">
    <source>
        <dbReference type="EMBL" id="SUZ82374.1"/>
    </source>
</evidence>
<evidence type="ECO:0000259" key="1">
    <source>
        <dbReference type="Pfam" id="PF03819"/>
    </source>
</evidence>
<proteinExistence type="predicted"/>
<dbReference type="SUPFAM" id="SSF101386">
    <property type="entry name" value="all-alpha NTP pyrophosphatases"/>
    <property type="match status" value="2"/>
</dbReference>
<name>A0A381QTW2_9ZZZZ</name>
<dbReference type="GO" id="GO:0006203">
    <property type="term" value="P:dGTP catabolic process"/>
    <property type="evidence" value="ECO:0007669"/>
    <property type="project" value="TreeGrafter"/>
</dbReference>
<dbReference type="GO" id="GO:0046081">
    <property type="term" value="P:dUTP catabolic process"/>
    <property type="evidence" value="ECO:0007669"/>
    <property type="project" value="TreeGrafter"/>
</dbReference>
<dbReference type="GO" id="GO:0047429">
    <property type="term" value="F:nucleoside triphosphate diphosphatase activity"/>
    <property type="evidence" value="ECO:0007669"/>
    <property type="project" value="InterPro"/>
</dbReference>
<protein>
    <recommendedName>
        <fullName evidence="1">NTP pyrophosphohydrolase MazG-like domain-containing protein</fullName>
    </recommendedName>
</protein>
<dbReference type="CDD" id="cd11528">
    <property type="entry name" value="NTP-PPase_MazG_Nterm"/>
    <property type="match status" value="1"/>
</dbReference>
<dbReference type="FunFam" id="1.10.287.1080:FF:000001">
    <property type="entry name" value="Nucleoside triphosphate pyrophosphohydrolase"/>
    <property type="match status" value="1"/>
</dbReference>
<gene>
    <name evidence="2" type="ORF">METZ01_LOCUS35228</name>
</gene>